<accession>A0A9D4EEW2</accession>
<feature type="domain" description="Alpha-macroglobulin receptor-binding" evidence="3">
    <location>
        <begin position="240"/>
        <end position="332"/>
    </location>
</feature>
<comment type="caution">
    <text evidence="4">The sequence shown here is derived from an EMBL/GenBank/DDBJ whole genome shotgun (WGS) entry which is preliminary data.</text>
</comment>
<reference evidence="4" key="1">
    <citation type="journal article" date="2019" name="bioRxiv">
        <title>The Genome of the Zebra Mussel, Dreissena polymorpha: A Resource for Invasive Species Research.</title>
        <authorList>
            <person name="McCartney M.A."/>
            <person name="Auch B."/>
            <person name="Kono T."/>
            <person name="Mallez S."/>
            <person name="Zhang Y."/>
            <person name="Obille A."/>
            <person name="Becker A."/>
            <person name="Abrahante J.E."/>
            <person name="Garbe J."/>
            <person name="Badalamenti J.P."/>
            <person name="Herman A."/>
            <person name="Mangelson H."/>
            <person name="Liachko I."/>
            <person name="Sullivan S."/>
            <person name="Sone E.D."/>
            <person name="Koren S."/>
            <person name="Silverstein K.A.T."/>
            <person name="Beckman K.B."/>
            <person name="Gohl D.M."/>
        </authorList>
    </citation>
    <scope>NUCLEOTIDE SEQUENCE</scope>
    <source>
        <strain evidence="4">Duluth1</strain>
        <tissue evidence="4">Whole animal</tissue>
    </source>
</reference>
<dbReference type="SUPFAM" id="SSF48239">
    <property type="entry name" value="Terpenoid cyclases/Protein prenyltransferases"/>
    <property type="match status" value="1"/>
</dbReference>
<dbReference type="Pfam" id="PF07677">
    <property type="entry name" value="A2M_recep"/>
    <property type="match status" value="1"/>
</dbReference>
<protein>
    <recommendedName>
        <fullName evidence="3">Alpha-macroglobulin receptor-binding domain-containing protein</fullName>
    </recommendedName>
</protein>
<dbReference type="InterPro" id="IPR050473">
    <property type="entry name" value="A2M/Complement_sys"/>
</dbReference>
<proteinExistence type="predicted"/>
<evidence type="ECO:0000313" key="4">
    <source>
        <dbReference type="EMBL" id="KAH3776925.1"/>
    </source>
</evidence>
<dbReference type="PANTHER" id="PTHR11412:SF136">
    <property type="entry name" value="CD109 ANTIGEN"/>
    <property type="match status" value="1"/>
</dbReference>
<dbReference type="GO" id="GO:0005576">
    <property type="term" value="C:extracellular region"/>
    <property type="evidence" value="ECO:0007669"/>
    <property type="project" value="InterPro"/>
</dbReference>
<evidence type="ECO:0000256" key="1">
    <source>
        <dbReference type="ARBA" id="ARBA00022729"/>
    </source>
</evidence>
<dbReference type="SMART" id="SM01361">
    <property type="entry name" value="A2M_recep"/>
    <property type="match status" value="1"/>
</dbReference>
<evidence type="ECO:0000259" key="3">
    <source>
        <dbReference type="SMART" id="SM01361"/>
    </source>
</evidence>
<dbReference type="InterPro" id="IPR008930">
    <property type="entry name" value="Terpenoid_cyclase/PrenylTrfase"/>
</dbReference>
<dbReference type="InterPro" id="IPR036595">
    <property type="entry name" value="A-macroglobulin_rcpt-bd_sf"/>
</dbReference>
<keyword evidence="2" id="KW-0882">Thioester bond</keyword>
<evidence type="ECO:0000256" key="2">
    <source>
        <dbReference type="ARBA" id="ARBA00022966"/>
    </source>
</evidence>
<reference evidence="4" key="2">
    <citation type="submission" date="2020-11" db="EMBL/GenBank/DDBJ databases">
        <authorList>
            <person name="McCartney M.A."/>
            <person name="Auch B."/>
            <person name="Kono T."/>
            <person name="Mallez S."/>
            <person name="Becker A."/>
            <person name="Gohl D.M."/>
            <person name="Silverstein K.A.T."/>
            <person name="Koren S."/>
            <person name="Bechman K.B."/>
            <person name="Herman A."/>
            <person name="Abrahante J.E."/>
            <person name="Garbe J."/>
        </authorList>
    </citation>
    <scope>NUCLEOTIDE SEQUENCE</scope>
    <source>
        <strain evidence="4">Duluth1</strain>
        <tissue evidence="4">Whole animal</tissue>
    </source>
</reference>
<gene>
    <name evidence="4" type="ORF">DPMN_178359</name>
</gene>
<sequence length="378" mass="41870">MMEDTRPVNVLQTKQLWMPAHLKVCKTANPESWDCAECCRMPCSTTKVCQGSRYSYGTSGPSTTETSGYRLLADLALVKVTPAGSDRNKLKADAEKRQNELLSGMSYDGFWSSTMDTAVALEALSTFAIAYPEGEANFMIRAWSEGRAATETIVIKPNNFTINANAKLDILATEEPSDVSVRVEGSGGTAYVNLVAMYNVNSNVNQKALTITGGSLITKDGRTYLKSCVQADPLSDAAVGTMIVSEITLQSGMVFVNVEGGKDVRFAPTKIEMDKQTNTAVCYFMNNVEDNFMNERCCYVFYEQQFEVQNQKPGVMRARDYYQTEQNVEAFYSTSDLEMECSECVTKKLTGGSESFRSSLTTAKLLMTMTMIWVIKRF</sequence>
<dbReference type="Gene3D" id="2.60.40.690">
    <property type="entry name" value="Alpha-macroglobulin, receptor-binding domain"/>
    <property type="match status" value="1"/>
</dbReference>
<organism evidence="4 5">
    <name type="scientific">Dreissena polymorpha</name>
    <name type="common">Zebra mussel</name>
    <name type="synonym">Mytilus polymorpha</name>
    <dbReference type="NCBI Taxonomy" id="45954"/>
    <lineage>
        <taxon>Eukaryota</taxon>
        <taxon>Metazoa</taxon>
        <taxon>Spiralia</taxon>
        <taxon>Lophotrochozoa</taxon>
        <taxon>Mollusca</taxon>
        <taxon>Bivalvia</taxon>
        <taxon>Autobranchia</taxon>
        <taxon>Heteroconchia</taxon>
        <taxon>Euheterodonta</taxon>
        <taxon>Imparidentia</taxon>
        <taxon>Neoheterodontei</taxon>
        <taxon>Myida</taxon>
        <taxon>Dreissenoidea</taxon>
        <taxon>Dreissenidae</taxon>
        <taxon>Dreissena</taxon>
    </lineage>
</organism>
<dbReference type="EMBL" id="JAIWYP010000009">
    <property type="protein sequence ID" value="KAH3776925.1"/>
    <property type="molecule type" value="Genomic_DNA"/>
</dbReference>
<evidence type="ECO:0000313" key="5">
    <source>
        <dbReference type="Proteomes" id="UP000828390"/>
    </source>
</evidence>
<keyword evidence="5" id="KW-1185">Reference proteome</keyword>
<dbReference type="PANTHER" id="PTHR11412">
    <property type="entry name" value="MACROGLOBULIN / COMPLEMENT"/>
    <property type="match status" value="1"/>
</dbReference>
<dbReference type="SUPFAM" id="SSF49410">
    <property type="entry name" value="Alpha-macroglobulin receptor domain"/>
    <property type="match status" value="1"/>
</dbReference>
<dbReference type="Proteomes" id="UP000828390">
    <property type="component" value="Unassembled WGS sequence"/>
</dbReference>
<name>A0A9D4EEW2_DREPO</name>
<dbReference type="AlphaFoldDB" id="A0A9D4EEW2"/>
<dbReference type="InterPro" id="IPR009048">
    <property type="entry name" value="A-macroglobulin_rcpt-bd"/>
</dbReference>
<dbReference type="Gene3D" id="1.50.10.20">
    <property type="match status" value="1"/>
</dbReference>
<keyword evidence="1" id="KW-0732">Signal</keyword>